<sequence length="55" mass="6184">MRGSPMEPSGAVSVGYHLGFEPLPTREPMLSPFHAYSIAHKMRFVKGFSKKSFEK</sequence>
<proteinExistence type="predicted"/>
<reference evidence="1" key="1">
    <citation type="journal article" date="2021" name="Proc. Natl. Acad. Sci. U.S.A.">
        <title>A Catalog of Tens of Thousands of Viruses from Human Metagenomes Reveals Hidden Associations with Chronic Diseases.</title>
        <authorList>
            <person name="Tisza M.J."/>
            <person name="Buck C.B."/>
        </authorList>
    </citation>
    <scope>NUCLEOTIDE SEQUENCE</scope>
    <source>
        <strain evidence="1">Ctnpt50</strain>
    </source>
</reference>
<dbReference type="EMBL" id="BK032577">
    <property type="protein sequence ID" value="DAF49129.1"/>
    <property type="molecule type" value="Genomic_DNA"/>
</dbReference>
<organism evidence="1">
    <name type="scientific">Siphoviridae sp. ctnpt50</name>
    <dbReference type="NCBI Taxonomy" id="2827941"/>
    <lineage>
        <taxon>Viruses</taxon>
        <taxon>Duplodnaviria</taxon>
        <taxon>Heunggongvirae</taxon>
        <taxon>Uroviricota</taxon>
        <taxon>Caudoviricetes</taxon>
    </lineage>
</organism>
<protein>
    <submittedName>
        <fullName evidence="1">Uncharacterized protein</fullName>
    </submittedName>
</protein>
<accession>A0A8S5SDU0</accession>
<evidence type="ECO:0000313" key="1">
    <source>
        <dbReference type="EMBL" id="DAF49129.1"/>
    </source>
</evidence>
<name>A0A8S5SDU0_9CAUD</name>